<protein>
    <submittedName>
        <fullName evidence="1">Uncharacterized protein</fullName>
    </submittedName>
</protein>
<gene>
    <name evidence="1" type="ORF">V6N11_039847</name>
</gene>
<organism evidence="1 2">
    <name type="scientific">Hibiscus sabdariffa</name>
    <name type="common">roselle</name>
    <dbReference type="NCBI Taxonomy" id="183260"/>
    <lineage>
        <taxon>Eukaryota</taxon>
        <taxon>Viridiplantae</taxon>
        <taxon>Streptophyta</taxon>
        <taxon>Embryophyta</taxon>
        <taxon>Tracheophyta</taxon>
        <taxon>Spermatophyta</taxon>
        <taxon>Magnoliopsida</taxon>
        <taxon>eudicotyledons</taxon>
        <taxon>Gunneridae</taxon>
        <taxon>Pentapetalae</taxon>
        <taxon>rosids</taxon>
        <taxon>malvids</taxon>
        <taxon>Malvales</taxon>
        <taxon>Malvaceae</taxon>
        <taxon>Malvoideae</taxon>
        <taxon>Hibiscus</taxon>
    </lineage>
</organism>
<reference evidence="1 2" key="1">
    <citation type="journal article" date="2024" name="G3 (Bethesda)">
        <title>Genome assembly of Hibiscus sabdariffa L. provides insights into metabolisms of medicinal natural products.</title>
        <authorList>
            <person name="Kim T."/>
        </authorList>
    </citation>
    <scope>NUCLEOTIDE SEQUENCE [LARGE SCALE GENOMIC DNA]</scope>
    <source>
        <strain evidence="1">TK-2024</strain>
        <tissue evidence="1">Old leaves</tissue>
    </source>
</reference>
<proteinExistence type="predicted"/>
<accession>A0ABR2RFY6</accession>
<dbReference type="Proteomes" id="UP001396334">
    <property type="component" value="Unassembled WGS sequence"/>
</dbReference>
<comment type="caution">
    <text evidence="1">The sequence shown here is derived from an EMBL/GenBank/DDBJ whole genome shotgun (WGS) entry which is preliminary data.</text>
</comment>
<keyword evidence="2" id="KW-1185">Reference proteome</keyword>
<dbReference type="EMBL" id="JBBPBN010000022">
    <property type="protein sequence ID" value="KAK9011765.1"/>
    <property type="molecule type" value="Genomic_DNA"/>
</dbReference>
<sequence>MESQNRFCKYVKFVLKLREALVQADCSLRGKTVDAIVLKVAWNAPPSMGWKEYETVNELETERPYYIIPILPAPNGHTKSKTTTNPTSD</sequence>
<name>A0ABR2RFY6_9ROSI</name>
<evidence type="ECO:0000313" key="1">
    <source>
        <dbReference type="EMBL" id="KAK9011765.1"/>
    </source>
</evidence>
<evidence type="ECO:0000313" key="2">
    <source>
        <dbReference type="Proteomes" id="UP001396334"/>
    </source>
</evidence>